<accession>A0A9E7K1R2</accession>
<dbReference type="EMBL" id="CP097507">
    <property type="protein sequence ID" value="URE00260.1"/>
    <property type="molecule type" value="Genomic_DNA"/>
</dbReference>
<sequence>MQEEDVLEMACLGQVIATSLNWSSFDGWLTTGRGRRSRVLRQHKTSNKVPSLTFDLLLRILGDASERFKDRK</sequence>
<evidence type="ECO:0000313" key="2">
    <source>
        <dbReference type="Proteomes" id="UP001055439"/>
    </source>
</evidence>
<organism evidence="1 2">
    <name type="scientific">Musa troglodytarum</name>
    <name type="common">fe'i banana</name>
    <dbReference type="NCBI Taxonomy" id="320322"/>
    <lineage>
        <taxon>Eukaryota</taxon>
        <taxon>Viridiplantae</taxon>
        <taxon>Streptophyta</taxon>
        <taxon>Embryophyta</taxon>
        <taxon>Tracheophyta</taxon>
        <taxon>Spermatophyta</taxon>
        <taxon>Magnoliopsida</taxon>
        <taxon>Liliopsida</taxon>
        <taxon>Zingiberales</taxon>
        <taxon>Musaceae</taxon>
        <taxon>Musa</taxon>
    </lineage>
</organism>
<name>A0A9E7K1R2_9LILI</name>
<keyword evidence="2" id="KW-1185">Reference proteome</keyword>
<protein>
    <submittedName>
        <fullName evidence="1">GLECT</fullName>
    </submittedName>
</protein>
<evidence type="ECO:0000313" key="1">
    <source>
        <dbReference type="EMBL" id="URE00260.1"/>
    </source>
</evidence>
<reference evidence="1" key="1">
    <citation type="submission" date="2022-05" db="EMBL/GenBank/DDBJ databases">
        <title>The Musa troglodytarum L. genome provides insights into the mechanism of non-climacteric behaviour and enrichment of carotenoids.</title>
        <authorList>
            <person name="Wang J."/>
        </authorList>
    </citation>
    <scope>NUCLEOTIDE SEQUENCE</scope>
    <source>
        <tissue evidence="1">Leaf</tissue>
    </source>
</reference>
<dbReference type="Proteomes" id="UP001055439">
    <property type="component" value="Chromosome 5"/>
</dbReference>
<gene>
    <name evidence="1" type="ORF">MUK42_00382</name>
</gene>
<dbReference type="AlphaFoldDB" id="A0A9E7K1R2"/>
<proteinExistence type="predicted"/>
<dbReference type="OrthoDB" id="2139606at2759"/>